<dbReference type="InterPro" id="IPR021725">
    <property type="entry name" value="Cdd1"/>
</dbReference>
<name>A0ABU1ZSB9_9BURK</name>
<organism evidence="1 2">
    <name type="scientific">Rhodoferax saidenbachensis</name>
    <dbReference type="NCBI Taxonomy" id="1484693"/>
    <lineage>
        <taxon>Bacteria</taxon>
        <taxon>Pseudomonadati</taxon>
        <taxon>Pseudomonadota</taxon>
        <taxon>Betaproteobacteria</taxon>
        <taxon>Burkholderiales</taxon>
        <taxon>Comamonadaceae</taxon>
        <taxon>Rhodoferax</taxon>
    </lineage>
</organism>
<sequence>MPKTTDASQARVLTDIPNIGKSIAADLRGLGVHTPADVAAMDPIATYEALRTPMGARHDPCVLDTFLAAKDFMNGGPALPWWHFTPLRKAQKLIPE</sequence>
<reference evidence="1 2" key="1">
    <citation type="submission" date="2023-07" db="EMBL/GenBank/DDBJ databases">
        <title>Sorghum-associated microbial communities from plants grown in Nebraska, USA.</title>
        <authorList>
            <person name="Schachtman D."/>
        </authorList>
    </citation>
    <scope>NUCLEOTIDE SEQUENCE [LARGE SCALE GENOMIC DNA]</scope>
    <source>
        <strain evidence="1 2">BE308</strain>
    </source>
</reference>
<accession>A0ABU1ZSB9</accession>
<dbReference type="EMBL" id="JAVDXO010000011">
    <property type="protein sequence ID" value="MDR7308450.1"/>
    <property type="molecule type" value="Genomic_DNA"/>
</dbReference>
<comment type="caution">
    <text evidence="1">The sequence shown here is derived from an EMBL/GenBank/DDBJ whole genome shotgun (WGS) entry which is preliminary data.</text>
</comment>
<dbReference type="Gene3D" id="1.10.150.20">
    <property type="entry name" value="5' to 3' exonuclease, C-terminal subdomain"/>
    <property type="match status" value="1"/>
</dbReference>
<gene>
    <name evidence="1" type="ORF">J2X15_003762</name>
</gene>
<dbReference type="RefSeq" id="WP_310345776.1">
    <property type="nucleotide sequence ID" value="NZ_JAVDXO010000011.1"/>
</dbReference>
<evidence type="ECO:0000313" key="1">
    <source>
        <dbReference type="EMBL" id="MDR7308450.1"/>
    </source>
</evidence>
<dbReference type="Proteomes" id="UP001268089">
    <property type="component" value="Unassembled WGS sequence"/>
</dbReference>
<evidence type="ECO:0000313" key="2">
    <source>
        <dbReference type="Proteomes" id="UP001268089"/>
    </source>
</evidence>
<keyword evidence="2" id="KW-1185">Reference proteome</keyword>
<protein>
    <submittedName>
        <fullName evidence="1">DNA transformation protein</fullName>
    </submittedName>
</protein>
<dbReference type="Pfam" id="PF11731">
    <property type="entry name" value="Cdd1"/>
    <property type="match status" value="1"/>
</dbReference>
<proteinExistence type="predicted"/>